<keyword evidence="1" id="KW-0812">Transmembrane</keyword>
<feature type="transmembrane region" description="Helical" evidence="1">
    <location>
        <begin position="56"/>
        <end position="75"/>
    </location>
</feature>
<keyword evidence="1" id="KW-0472">Membrane</keyword>
<protein>
    <submittedName>
        <fullName evidence="2">Uncharacterized protein</fullName>
    </submittedName>
</protein>
<sequence>MGGHLLCSALSGQDTKLSRSLAWAKRRSIAVGGWIIVLLFWSHVLCFFVRKVLCLISSFFYVHLFTTHLCLYLYMPGFFQ</sequence>
<reference evidence="2" key="2">
    <citation type="journal article" date="2015" name="Fish Shellfish Immunol.">
        <title>Early steps in the European eel (Anguilla anguilla)-Vibrio vulnificus interaction in the gills: Role of the RtxA13 toxin.</title>
        <authorList>
            <person name="Callol A."/>
            <person name="Pajuelo D."/>
            <person name="Ebbesson L."/>
            <person name="Teles M."/>
            <person name="MacKenzie S."/>
            <person name="Amaro C."/>
        </authorList>
    </citation>
    <scope>NUCLEOTIDE SEQUENCE</scope>
</reference>
<accession>A0A0E9X174</accession>
<reference evidence="2" key="1">
    <citation type="submission" date="2014-11" db="EMBL/GenBank/DDBJ databases">
        <authorList>
            <person name="Amaro Gonzalez C."/>
        </authorList>
    </citation>
    <scope>NUCLEOTIDE SEQUENCE</scope>
</reference>
<proteinExistence type="predicted"/>
<feature type="transmembrane region" description="Helical" evidence="1">
    <location>
        <begin position="29"/>
        <end position="50"/>
    </location>
</feature>
<organism evidence="2">
    <name type="scientific">Anguilla anguilla</name>
    <name type="common">European freshwater eel</name>
    <name type="synonym">Muraena anguilla</name>
    <dbReference type="NCBI Taxonomy" id="7936"/>
    <lineage>
        <taxon>Eukaryota</taxon>
        <taxon>Metazoa</taxon>
        <taxon>Chordata</taxon>
        <taxon>Craniata</taxon>
        <taxon>Vertebrata</taxon>
        <taxon>Euteleostomi</taxon>
        <taxon>Actinopterygii</taxon>
        <taxon>Neopterygii</taxon>
        <taxon>Teleostei</taxon>
        <taxon>Anguilliformes</taxon>
        <taxon>Anguillidae</taxon>
        <taxon>Anguilla</taxon>
    </lineage>
</organism>
<evidence type="ECO:0000313" key="2">
    <source>
        <dbReference type="EMBL" id="JAH95438.1"/>
    </source>
</evidence>
<evidence type="ECO:0000256" key="1">
    <source>
        <dbReference type="SAM" id="Phobius"/>
    </source>
</evidence>
<keyword evidence="1" id="KW-1133">Transmembrane helix</keyword>
<name>A0A0E9X174_ANGAN</name>
<dbReference type="EMBL" id="GBXM01013139">
    <property type="protein sequence ID" value="JAH95438.1"/>
    <property type="molecule type" value="Transcribed_RNA"/>
</dbReference>
<dbReference type="AlphaFoldDB" id="A0A0E9X174"/>